<dbReference type="GO" id="GO:0003677">
    <property type="term" value="F:DNA binding"/>
    <property type="evidence" value="ECO:0007669"/>
    <property type="project" value="UniProtKB-KW"/>
</dbReference>
<dbReference type="Proteomes" id="UP001238088">
    <property type="component" value="Unassembled WGS sequence"/>
</dbReference>
<evidence type="ECO:0000259" key="2">
    <source>
        <dbReference type="PROSITE" id="PS50110"/>
    </source>
</evidence>
<dbReference type="EMBL" id="JAUSUB010000019">
    <property type="protein sequence ID" value="MDQ0272060.1"/>
    <property type="molecule type" value="Genomic_DNA"/>
</dbReference>
<comment type="caution">
    <text evidence="3">The sequence shown here is derived from an EMBL/GenBank/DDBJ whole genome shotgun (WGS) entry which is preliminary data.</text>
</comment>
<proteinExistence type="predicted"/>
<sequence>MTKLLIDDAYIHELVRLFLEKEGFEISEAEDGVQAVTKLEIEKFDIAILMS</sequence>
<keyword evidence="3" id="KW-0238">DNA-binding</keyword>
<name>A0ABU0APT6_9BACI</name>
<evidence type="ECO:0000313" key="4">
    <source>
        <dbReference type="Proteomes" id="UP001238088"/>
    </source>
</evidence>
<dbReference type="PROSITE" id="PS50110">
    <property type="entry name" value="RESPONSE_REGULATORY"/>
    <property type="match status" value="1"/>
</dbReference>
<dbReference type="InterPro" id="IPR001789">
    <property type="entry name" value="Sig_transdc_resp-reg_receiver"/>
</dbReference>
<evidence type="ECO:0000313" key="3">
    <source>
        <dbReference type="EMBL" id="MDQ0272060.1"/>
    </source>
</evidence>
<evidence type="ECO:0000256" key="1">
    <source>
        <dbReference type="PROSITE-ProRule" id="PRU00169"/>
    </source>
</evidence>
<keyword evidence="4" id="KW-1185">Reference proteome</keyword>
<organism evidence="3 4">
    <name type="scientific">Cytobacillus purgationiresistens</name>
    <dbReference type="NCBI Taxonomy" id="863449"/>
    <lineage>
        <taxon>Bacteria</taxon>
        <taxon>Bacillati</taxon>
        <taxon>Bacillota</taxon>
        <taxon>Bacilli</taxon>
        <taxon>Bacillales</taxon>
        <taxon>Bacillaceae</taxon>
        <taxon>Cytobacillus</taxon>
    </lineage>
</organism>
<dbReference type="InterPro" id="IPR011006">
    <property type="entry name" value="CheY-like_superfamily"/>
</dbReference>
<dbReference type="Gene3D" id="3.40.50.2300">
    <property type="match status" value="1"/>
</dbReference>
<feature type="domain" description="Response regulatory" evidence="2">
    <location>
        <begin position="1"/>
        <end position="51"/>
    </location>
</feature>
<reference evidence="3 4" key="1">
    <citation type="submission" date="2023-07" db="EMBL/GenBank/DDBJ databases">
        <title>Genomic Encyclopedia of Type Strains, Phase IV (KMG-IV): sequencing the most valuable type-strain genomes for metagenomic binning, comparative biology and taxonomic classification.</title>
        <authorList>
            <person name="Goeker M."/>
        </authorList>
    </citation>
    <scope>NUCLEOTIDE SEQUENCE [LARGE SCALE GENOMIC DNA]</scope>
    <source>
        <strain evidence="3 4">DSM 23494</strain>
    </source>
</reference>
<dbReference type="SUPFAM" id="SSF52172">
    <property type="entry name" value="CheY-like"/>
    <property type="match status" value="1"/>
</dbReference>
<accession>A0ABU0APT6</accession>
<gene>
    <name evidence="3" type="ORF">J2S17_003952</name>
</gene>
<comment type="caution">
    <text evidence="1">Lacks conserved residue(s) required for the propagation of feature annotation.</text>
</comment>
<dbReference type="RefSeq" id="WP_307477374.1">
    <property type="nucleotide sequence ID" value="NZ_JAUSUB010000019.1"/>
</dbReference>
<protein>
    <submittedName>
        <fullName evidence="3">DNA-binding response OmpR family regulator</fullName>
    </submittedName>
</protein>